<keyword evidence="3 6" id="KW-0812">Transmembrane</keyword>
<evidence type="ECO:0000256" key="2">
    <source>
        <dbReference type="ARBA" id="ARBA00022448"/>
    </source>
</evidence>
<dbReference type="PANTHER" id="PTHR48041">
    <property type="entry name" value="ABC TRANSPORTER G FAMILY MEMBER 28"/>
    <property type="match status" value="1"/>
</dbReference>
<feature type="transmembrane region" description="Helical" evidence="6">
    <location>
        <begin position="141"/>
        <end position="164"/>
    </location>
</feature>
<evidence type="ECO:0000256" key="5">
    <source>
        <dbReference type="ARBA" id="ARBA00023136"/>
    </source>
</evidence>
<accession>A0AA88KTZ8</accession>
<gene>
    <name evidence="8" type="ORF">QYM36_014757</name>
</gene>
<feature type="transmembrane region" description="Helical" evidence="6">
    <location>
        <begin position="252"/>
        <end position="275"/>
    </location>
</feature>
<comment type="caution">
    <text evidence="8">The sequence shown here is derived from an EMBL/GenBank/DDBJ whole genome shotgun (WGS) entry which is preliminary data.</text>
</comment>
<dbReference type="PANTHER" id="PTHR48041:SF78">
    <property type="entry name" value="ABC TRANSPORTER EXPRESSED IN TRACHEA, ISOFORM A"/>
    <property type="match status" value="1"/>
</dbReference>
<evidence type="ECO:0000259" key="7">
    <source>
        <dbReference type="Pfam" id="PF01061"/>
    </source>
</evidence>
<evidence type="ECO:0000256" key="4">
    <source>
        <dbReference type="ARBA" id="ARBA00022989"/>
    </source>
</evidence>
<feature type="transmembrane region" description="Helical" evidence="6">
    <location>
        <begin position="63"/>
        <end position="86"/>
    </location>
</feature>
<keyword evidence="5 6" id="KW-0472">Membrane</keyword>
<feature type="transmembrane region" description="Helical" evidence="6">
    <location>
        <begin position="106"/>
        <end position="129"/>
    </location>
</feature>
<protein>
    <recommendedName>
        <fullName evidence="7">ABC-2 type transporter transmembrane domain-containing protein</fullName>
    </recommendedName>
</protein>
<sequence>MCHESCLSKGAGYRHSCYRALYIDEVKILCHLRLSSYIFVGVLISMLYYRVGNEGSKVMSNIGLLFFSQIFVMYNALMPTLLTFPMELSVFKREYLNYWYSLKSYYLAKTFADLPFQVIFPLCYIIIIYFLTDQPLEPKRFFMFSCICLLMTLVSQSCGFAIGAGLKVEAAIFIGPVATLPLLLFSGFFITLEDMPYYLRWLSYVTYVRYGFEGCLIAIYDYDRPMLKCEEVYCHHRMPVKVLDQLGVKEGAFWTDVTVLVGFIVFFQVVAFLALKIKLIFAK</sequence>
<evidence type="ECO:0000313" key="8">
    <source>
        <dbReference type="EMBL" id="KAK2706828.1"/>
    </source>
</evidence>
<dbReference type="GO" id="GO:0005886">
    <property type="term" value="C:plasma membrane"/>
    <property type="evidence" value="ECO:0007669"/>
    <property type="project" value="TreeGrafter"/>
</dbReference>
<dbReference type="GO" id="GO:0140359">
    <property type="term" value="F:ABC-type transporter activity"/>
    <property type="evidence" value="ECO:0007669"/>
    <property type="project" value="InterPro"/>
</dbReference>
<evidence type="ECO:0000313" key="9">
    <source>
        <dbReference type="Proteomes" id="UP001187531"/>
    </source>
</evidence>
<dbReference type="Pfam" id="PF01061">
    <property type="entry name" value="ABC2_membrane"/>
    <property type="match status" value="1"/>
</dbReference>
<evidence type="ECO:0000256" key="3">
    <source>
        <dbReference type="ARBA" id="ARBA00022692"/>
    </source>
</evidence>
<feature type="transmembrane region" description="Helical" evidence="6">
    <location>
        <begin position="170"/>
        <end position="189"/>
    </location>
</feature>
<keyword evidence="2" id="KW-0813">Transport</keyword>
<dbReference type="EMBL" id="JAVRJZ010000019">
    <property type="protein sequence ID" value="KAK2706828.1"/>
    <property type="molecule type" value="Genomic_DNA"/>
</dbReference>
<dbReference type="InterPro" id="IPR050352">
    <property type="entry name" value="ABCG_transporters"/>
</dbReference>
<dbReference type="Proteomes" id="UP001187531">
    <property type="component" value="Unassembled WGS sequence"/>
</dbReference>
<reference evidence="8" key="1">
    <citation type="submission" date="2023-07" db="EMBL/GenBank/DDBJ databases">
        <title>Chromosome-level genome assembly of Artemia franciscana.</title>
        <authorList>
            <person name="Jo E."/>
        </authorList>
    </citation>
    <scope>NUCLEOTIDE SEQUENCE</scope>
    <source>
        <tissue evidence="8">Whole body</tissue>
    </source>
</reference>
<keyword evidence="9" id="KW-1185">Reference proteome</keyword>
<feature type="domain" description="ABC-2 type transporter transmembrane" evidence="7">
    <location>
        <begin position="31"/>
        <end position="219"/>
    </location>
</feature>
<organism evidence="8 9">
    <name type="scientific">Artemia franciscana</name>
    <name type="common">Brine shrimp</name>
    <name type="synonym">Artemia sanfranciscana</name>
    <dbReference type="NCBI Taxonomy" id="6661"/>
    <lineage>
        <taxon>Eukaryota</taxon>
        <taxon>Metazoa</taxon>
        <taxon>Ecdysozoa</taxon>
        <taxon>Arthropoda</taxon>
        <taxon>Crustacea</taxon>
        <taxon>Branchiopoda</taxon>
        <taxon>Anostraca</taxon>
        <taxon>Artemiidae</taxon>
        <taxon>Artemia</taxon>
    </lineage>
</organism>
<dbReference type="InterPro" id="IPR013525">
    <property type="entry name" value="ABC2_TM"/>
</dbReference>
<name>A0AA88KTZ8_ARTSF</name>
<proteinExistence type="predicted"/>
<evidence type="ECO:0000256" key="1">
    <source>
        <dbReference type="ARBA" id="ARBA00004141"/>
    </source>
</evidence>
<dbReference type="AlphaFoldDB" id="A0AA88KTZ8"/>
<comment type="subcellular location">
    <subcellularLocation>
        <location evidence="1">Membrane</location>
        <topology evidence="1">Multi-pass membrane protein</topology>
    </subcellularLocation>
</comment>
<keyword evidence="4 6" id="KW-1133">Transmembrane helix</keyword>
<feature type="transmembrane region" description="Helical" evidence="6">
    <location>
        <begin position="34"/>
        <end position="51"/>
    </location>
</feature>
<evidence type="ECO:0000256" key="6">
    <source>
        <dbReference type="SAM" id="Phobius"/>
    </source>
</evidence>